<dbReference type="InterPro" id="IPR013783">
    <property type="entry name" value="Ig-like_fold"/>
</dbReference>
<dbReference type="InterPro" id="IPR003598">
    <property type="entry name" value="Ig_sub2"/>
</dbReference>
<sequence length="223" mass="24188">MHVKIVWSVTNPCDEQAQTERHLEKSNLMERNGSAVILCAVSSGSSLSFLWMNGSSEVKASDRVQLTDGGSTLTIVNVTRYDQGPFRCHVVNPVSNGTSSPVNFSINGPDNMALTVNGQNMTSFSAGSNVTMICLAESSPPAQFLWAVRGELVSTTGPLLEVFSVSEDQSGLYSCVLKMSGKQSSKFNKTNKFSNCHAKLSLLFLFIMCIPYSKSTVVIIKTR</sequence>
<dbReference type="PROSITE" id="PS50835">
    <property type="entry name" value="IG_LIKE"/>
    <property type="match status" value="2"/>
</dbReference>
<accession>A0A3Q3WXX1</accession>
<name>A0A3Q3WXX1_MOLML</name>
<keyword evidence="3" id="KW-0325">Glycoprotein</keyword>
<dbReference type="Pfam" id="PF13895">
    <property type="entry name" value="Ig_2"/>
    <property type="match status" value="1"/>
</dbReference>
<dbReference type="OMA" id="GPINYIW"/>
<dbReference type="InterPro" id="IPR003599">
    <property type="entry name" value="Ig_sub"/>
</dbReference>
<evidence type="ECO:0000313" key="6">
    <source>
        <dbReference type="Ensembl" id="ENSMMOP00000020365.1"/>
    </source>
</evidence>
<feature type="domain" description="Ig-like" evidence="5">
    <location>
        <begin position="109"/>
        <end position="194"/>
    </location>
</feature>
<keyword evidence="1" id="KW-0732">Signal</keyword>
<dbReference type="Pfam" id="PF13927">
    <property type="entry name" value="Ig_3"/>
    <property type="match status" value="1"/>
</dbReference>
<evidence type="ECO:0000313" key="7">
    <source>
        <dbReference type="Proteomes" id="UP000261620"/>
    </source>
</evidence>
<dbReference type="SMART" id="SM00409">
    <property type="entry name" value="IG"/>
    <property type="match status" value="2"/>
</dbReference>
<organism evidence="6 7">
    <name type="scientific">Mola mola</name>
    <name type="common">Ocean sunfish</name>
    <name type="synonym">Tetraodon mola</name>
    <dbReference type="NCBI Taxonomy" id="94237"/>
    <lineage>
        <taxon>Eukaryota</taxon>
        <taxon>Metazoa</taxon>
        <taxon>Chordata</taxon>
        <taxon>Craniata</taxon>
        <taxon>Vertebrata</taxon>
        <taxon>Euteleostomi</taxon>
        <taxon>Actinopterygii</taxon>
        <taxon>Neopterygii</taxon>
        <taxon>Teleostei</taxon>
        <taxon>Neoteleostei</taxon>
        <taxon>Acanthomorphata</taxon>
        <taxon>Eupercaria</taxon>
        <taxon>Tetraodontiformes</taxon>
        <taxon>Molidae</taxon>
        <taxon>Mola</taxon>
    </lineage>
</organism>
<dbReference type="SUPFAM" id="SSF48726">
    <property type="entry name" value="Immunoglobulin"/>
    <property type="match status" value="2"/>
</dbReference>
<dbReference type="InterPro" id="IPR007110">
    <property type="entry name" value="Ig-like_dom"/>
</dbReference>
<proteinExistence type="predicted"/>
<dbReference type="STRING" id="94237.ENSMMOP00000020365"/>
<evidence type="ECO:0000256" key="3">
    <source>
        <dbReference type="ARBA" id="ARBA00023180"/>
    </source>
</evidence>
<reference evidence="6" key="1">
    <citation type="submission" date="2025-08" db="UniProtKB">
        <authorList>
            <consortium name="Ensembl"/>
        </authorList>
    </citation>
    <scope>IDENTIFICATION</scope>
</reference>
<evidence type="ECO:0000256" key="4">
    <source>
        <dbReference type="ARBA" id="ARBA00023319"/>
    </source>
</evidence>
<evidence type="ECO:0000259" key="5">
    <source>
        <dbReference type="PROSITE" id="PS50835"/>
    </source>
</evidence>
<evidence type="ECO:0000256" key="1">
    <source>
        <dbReference type="ARBA" id="ARBA00022729"/>
    </source>
</evidence>
<feature type="domain" description="Ig-like" evidence="5">
    <location>
        <begin position="12"/>
        <end position="105"/>
    </location>
</feature>
<reference evidence="6" key="2">
    <citation type="submission" date="2025-09" db="UniProtKB">
        <authorList>
            <consortium name="Ensembl"/>
        </authorList>
    </citation>
    <scope>IDENTIFICATION</scope>
</reference>
<evidence type="ECO:0000256" key="2">
    <source>
        <dbReference type="ARBA" id="ARBA00023157"/>
    </source>
</evidence>
<dbReference type="SMART" id="SM00408">
    <property type="entry name" value="IGc2"/>
    <property type="match status" value="2"/>
</dbReference>
<dbReference type="PANTHER" id="PTHR44337:SF20">
    <property type="entry name" value="CARCINOEMBRYONIC ANTIGEN-RELATED CELL ADHESION MOLECULE 5-RELATED"/>
    <property type="match status" value="1"/>
</dbReference>
<keyword evidence="2" id="KW-1015">Disulfide bond</keyword>
<protein>
    <recommendedName>
        <fullName evidence="5">Ig-like domain-containing protein</fullName>
    </recommendedName>
</protein>
<keyword evidence="7" id="KW-1185">Reference proteome</keyword>
<dbReference type="InterPro" id="IPR036179">
    <property type="entry name" value="Ig-like_dom_sf"/>
</dbReference>
<dbReference type="InterPro" id="IPR052598">
    <property type="entry name" value="IgSF_CEA-related"/>
</dbReference>
<dbReference type="AlphaFoldDB" id="A0A3Q3WXX1"/>
<dbReference type="PANTHER" id="PTHR44337">
    <property type="entry name" value="CARCINOEMBRYONIC ANTIGEN-RELATED CELL ADHESION MOLECULE 8"/>
    <property type="match status" value="1"/>
</dbReference>
<dbReference type="Gene3D" id="2.60.40.10">
    <property type="entry name" value="Immunoglobulins"/>
    <property type="match status" value="2"/>
</dbReference>
<keyword evidence="4" id="KW-0393">Immunoglobulin domain</keyword>
<dbReference type="Proteomes" id="UP000261620">
    <property type="component" value="Unplaced"/>
</dbReference>
<dbReference type="Ensembl" id="ENSMMOT00000020700.1">
    <property type="protein sequence ID" value="ENSMMOP00000020365.1"/>
    <property type="gene ID" value="ENSMMOG00000015473.1"/>
</dbReference>